<dbReference type="PANTHER" id="PTHR43948">
    <property type="entry name" value="DNAJ HOMOLOG SUBFAMILY B"/>
    <property type="match status" value="1"/>
</dbReference>
<dbReference type="OrthoDB" id="10250354at2759"/>
<dbReference type="SUPFAM" id="SSF46565">
    <property type="entry name" value="Chaperone J-domain"/>
    <property type="match status" value="1"/>
</dbReference>
<evidence type="ECO:0000313" key="2">
    <source>
        <dbReference type="EMBL" id="ONK63139.1"/>
    </source>
</evidence>
<reference evidence="3" key="1">
    <citation type="journal article" date="2017" name="Nat. Commun.">
        <title>The asparagus genome sheds light on the origin and evolution of a young Y chromosome.</title>
        <authorList>
            <person name="Harkess A."/>
            <person name="Zhou J."/>
            <person name="Xu C."/>
            <person name="Bowers J.E."/>
            <person name="Van der Hulst R."/>
            <person name="Ayyampalayam S."/>
            <person name="Mercati F."/>
            <person name="Riccardi P."/>
            <person name="McKain M.R."/>
            <person name="Kakrana A."/>
            <person name="Tang H."/>
            <person name="Ray J."/>
            <person name="Groenendijk J."/>
            <person name="Arikit S."/>
            <person name="Mathioni S.M."/>
            <person name="Nakano M."/>
            <person name="Shan H."/>
            <person name="Telgmann-Rauber A."/>
            <person name="Kanno A."/>
            <person name="Yue Z."/>
            <person name="Chen H."/>
            <person name="Li W."/>
            <person name="Chen Y."/>
            <person name="Xu X."/>
            <person name="Zhang Y."/>
            <person name="Luo S."/>
            <person name="Chen H."/>
            <person name="Gao J."/>
            <person name="Mao Z."/>
            <person name="Pires J.C."/>
            <person name="Luo M."/>
            <person name="Kudrna D."/>
            <person name="Wing R.A."/>
            <person name="Meyers B.C."/>
            <person name="Yi K."/>
            <person name="Kong H."/>
            <person name="Lavrijsen P."/>
            <person name="Sunseri F."/>
            <person name="Falavigna A."/>
            <person name="Ye Y."/>
            <person name="Leebens-Mack J.H."/>
            <person name="Chen G."/>
        </authorList>
    </citation>
    <scope>NUCLEOTIDE SEQUENCE [LARGE SCALE GENOMIC DNA]</scope>
    <source>
        <strain evidence="3">cv. DH0086</strain>
    </source>
</reference>
<feature type="domain" description="J" evidence="1">
    <location>
        <begin position="5"/>
        <end position="76"/>
    </location>
</feature>
<dbReference type="GO" id="GO:0005634">
    <property type="term" value="C:nucleus"/>
    <property type="evidence" value="ECO:0007669"/>
    <property type="project" value="TreeGrafter"/>
</dbReference>
<proteinExistence type="predicted"/>
<evidence type="ECO:0000259" key="1">
    <source>
        <dbReference type="PROSITE" id="PS50076"/>
    </source>
</evidence>
<dbReference type="Pfam" id="PF00226">
    <property type="entry name" value="DnaJ"/>
    <property type="match status" value="1"/>
</dbReference>
<dbReference type="GO" id="GO:0051087">
    <property type="term" value="F:protein-folding chaperone binding"/>
    <property type="evidence" value="ECO:0007669"/>
    <property type="project" value="TreeGrafter"/>
</dbReference>
<dbReference type="PANTHER" id="PTHR43948:SF14">
    <property type="entry name" value="PROTEIN DNAJ, PUTATIVE-RELATED"/>
    <property type="match status" value="1"/>
</dbReference>
<organism evidence="2 3">
    <name type="scientific">Asparagus officinalis</name>
    <name type="common">Garden asparagus</name>
    <dbReference type="NCBI Taxonomy" id="4686"/>
    <lineage>
        <taxon>Eukaryota</taxon>
        <taxon>Viridiplantae</taxon>
        <taxon>Streptophyta</taxon>
        <taxon>Embryophyta</taxon>
        <taxon>Tracheophyta</taxon>
        <taxon>Spermatophyta</taxon>
        <taxon>Magnoliopsida</taxon>
        <taxon>Liliopsida</taxon>
        <taxon>Asparagales</taxon>
        <taxon>Asparagaceae</taxon>
        <taxon>Asparagoideae</taxon>
        <taxon>Asparagus</taxon>
    </lineage>
</organism>
<dbReference type="InterPro" id="IPR001623">
    <property type="entry name" value="DnaJ_domain"/>
</dbReference>
<dbReference type="EMBL" id="CM007387">
    <property type="protein sequence ID" value="ONK63139.1"/>
    <property type="molecule type" value="Genomic_DNA"/>
</dbReference>
<dbReference type="GO" id="GO:0005783">
    <property type="term" value="C:endoplasmic reticulum"/>
    <property type="evidence" value="ECO:0007669"/>
    <property type="project" value="UniProtKB-ARBA"/>
</dbReference>
<keyword evidence="3" id="KW-1185">Reference proteome</keyword>
<dbReference type="Gene3D" id="1.10.287.110">
    <property type="entry name" value="DnaJ domain"/>
    <property type="match status" value="1"/>
</dbReference>
<dbReference type="Gramene" id="ONK63139">
    <property type="protein sequence ID" value="ONK63139"/>
    <property type="gene ID" value="A4U43_C07F11810"/>
</dbReference>
<dbReference type="AlphaFoldDB" id="A0A5P1EE94"/>
<dbReference type="InterPro" id="IPR036869">
    <property type="entry name" value="J_dom_sf"/>
</dbReference>
<dbReference type="CDD" id="cd06257">
    <property type="entry name" value="DnaJ"/>
    <property type="match status" value="1"/>
</dbReference>
<dbReference type="SMART" id="SM00271">
    <property type="entry name" value="DnaJ"/>
    <property type="match status" value="1"/>
</dbReference>
<dbReference type="PRINTS" id="PR00625">
    <property type="entry name" value="JDOMAIN"/>
</dbReference>
<dbReference type="GO" id="GO:0044183">
    <property type="term" value="F:protein folding chaperone"/>
    <property type="evidence" value="ECO:0007669"/>
    <property type="project" value="TreeGrafter"/>
</dbReference>
<dbReference type="GO" id="GO:0051082">
    <property type="term" value="F:unfolded protein binding"/>
    <property type="evidence" value="ECO:0007669"/>
    <property type="project" value="TreeGrafter"/>
</dbReference>
<name>A0A5P1EE94_ASPOF</name>
<dbReference type="PROSITE" id="PS50076">
    <property type="entry name" value="DNAJ_2"/>
    <property type="match status" value="1"/>
</dbReference>
<protein>
    <recommendedName>
        <fullName evidence="1">J domain-containing protein</fullName>
    </recommendedName>
</protein>
<sequence length="133" mass="14753">MQVAEARKLLGFSPHSRPSLSQIKAAYRKKVLESHPDRFPCHEKAQAESRFKQISEAYSSLQAGVKFGRPSEGTYVRVVRTGVPGSYRSSNKSLIKAPFLLLMLGTISFGGLNASRAYQRQKQANPSDNPFLP</sequence>
<evidence type="ECO:0000313" key="3">
    <source>
        <dbReference type="Proteomes" id="UP000243459"/>
    </source>
</evidence>
<accession>A0A5P1EE94</accession>
<dbReference type="Proteomes" id="UP000243459">
    <property type="component" value="Chromosome 7"/>
</dbReference>
<dbReference type="OMA" id="RRTWETH"/>
<gene>
    <name evidence="2" type="ORF">A4U43_C07F11810</name>
</gene>